<dbReference type="CDD" id="cd02540">
    <property type="entry name" value="GT2_GlmU_N_bac"/>
    <property type="match status" value="1"/>
</dbReference>
<dbReference type="InterPro" id="IPR011004">
    <property type="entry name" value="Trimer_LpxA-like_sf"/>
</dbReference>
<evidence type="ECO:0000256" key="6">
    <source>
        <dbReference type="ARBA" id="ARBA00022695"/>
    </source>
</evidence>
<comment type="pathway">
    <text evidence="18">Bacterial outer membrane biogenesis; LPS lipid A biosynthesis.</text>
</comment>
<keyword evidence="21" id="KW-1185">Reference proteome</keyword>
<dbReference type="GO" id="GO:0000287">
    <property type="term" value="F:magnesium ion binding"/>
    <property type="evidence" value="ECO:0007669"/>
    <property type="project" value="UniProtKB-UniRule"/>
</dbReference>
<feature type="binding site" evidence="18">
    <location>
        <position position="442"/>
    </location>
    <ligand>
        <name>acetyl-CoA</name>
        <dbReference type="ChEBI" id="CHEBI:57288"/>
    </ligand>
</feature>
<dbReference type="UniPathway" id="UPA00113">
    <property type="reaction ID" value="UER00532"/>
</dbReference>
<evidence type="ECO:0000256" key="15">
    <source>
        <dbReference type="ARBA" id="ARBA00048247"/>
    </source>
</evidence>
<dbReference type="Gene3D" id="3.90.550.10">
    <property type="entry name" value="Spore Coat Polysaccharide Biosynthesis Protein SpsA, Chain A"/>
    <property type="match status" value="1"/>
</dbReference>
<feature type="binding site" evidence="18">
    <location>
        <position position="78"/>
    </location>
    <ligand>
        <name>UDP-N-acetyl-alpha-D-glucosamine</name>
        <dbReference type="ChEBI" id="CHEBI:57705"/>
    </ligand>
</feature>
<dbReference type="InterPro" id="IPR005882">
    <property type="entry name" value="Bifunctional_GlmU"/>
</dbReference>
<feature type="binding site" evidence="18">
    <location>
        <position position="353"/>
    </location>
    <ligand>
        <name>UDP-N-acetyl-alpha-D-glucosamine</name>
        <dbReference type="ChEBI" id="CHEBI:57705"/>
    </ligand>
</feature>
<dbReference type="SUPFAM" id="SSF51161">
    <property type="entry name" value="Trimeric LpxA-like enzymes"/>
    <property type="match status" value="1"/>
</dbReference>
<dbReference type="AlphaFoldDB" id="A0A0K2BKJ7"/>
<evidence type="ECO:0000256" key="14">
    <source>
        <dbReference type="ARBA" id="ARBA00023316"/>
    </source>
</evidence>
<dbReference type="CDD" id="cd03353">
    <property type="entry name" value="LbH_GlmU_C"/>
    <property type="match status" value="1"/>
</dbReference>
<dbReference type="GO" id="GO:0016020">
    <property type="term" value="C:membrane"/>
    <property type="evidence" value="ECO:0007669"/>
    <property type="project" value="GOC"/>
</dbReference>
<dbReference type="GO" id="GO:0000902">
    <property type="term" value="P:cell morphogenesis"/>
    <property type="evidence" value="ECO:0007669"/>
    <property type="project" value="UniProtKB-UniRule"/>
</dbReference>
<feature type="binding site" evidence="18">
    <location>
        <position position="229"/>
    </location>
    <ligand>
        <name>UDP-N-acetyl-alpha-D-glucosamine</name>
        <dbReference type="ChEBI" id="CHEBI:57705"/>
    </ligand>
</feature>
<feature type="region of interest" description="Linker" evidence="18">
    <location>
        <begin position="232"/>
        <end position="252"/>
    </location>
</feature>
<keyword evidence="12 18" id="KW-0511">Multifunctional enzyme</keyword>
<evidence type="ECO:0000259" key="19">
    <source>
        <dbReference type="Pfam" id="PF12804"/>
    </source>
</evidence>
<feature type="binding site" evidence="18">
    <location>
        <position position="382"/>
    </location>
    <ligand>
        <name>acetyl-CoA</name>
        <dbReference type="ChEBI" id="CHEBI:57288"/>
    </ligand>
</feature>
<dbReference type="HAMAP" id="MF_01631">
    <property type="entry name" value="GlmU"/>
    <property type="match status" value="1"/>
</dbReference>
<feature type="binding site" evidence="18">
    <location>
        <position position="107"/>
    </location>
    <ligand>
        <name>Mg(2+)</name>
        <dbReference type="ChEBI" id="CHEBI:18420"/>
    </ligand>
</feature>
<dbReference type="EC" id="2.3.1.157" evidence="18"/>
<dbReference type="RefSeq" id="WP_053096576.1">
    <property type="nucleotide sequence ID" value="NZ_CP011787.1"/>
</dbReference>
<comment type="subcellular location">
    <subcellularLocation>
        <location evidence="1 18">Cytoplasm</location>
    </subcellularLocation>
</comment>
<feature type="region of interest" description="Pyrophosphorylase" evidence="18">
    <location>
        <begin position="1"/>
        <end position="231"/>
    </location>
</feature>
<feature type="binding site" evidence="18">
    <location>
        <position position="425"/>
    </location>
    <ligand>
        <name>acetyl-CoA</name>
        <dbReference type="ChEBI" id="CHEBI:57288"/>
    </ligand>
</feature>
<dbReference type="GO" id="GO:0005737">
    <property type="term" value="C:cytoplasm"/>
    <property type="evidence" value="ECO:0007669"/>
    <property type="project" value="UniProtKB-SubCell"/>
</dbReference>
<comment type="pathway">
    <text evidence="18">Nucleotide-sugar biosynthesis; UDP-N-acetyl-alpha-D-glucosamine biosynthesis; UDP-N-acetyl-alpha-D-glucosamine from N-acetyl-alpha-D-glucosamine 1-phosphate: step 1/1.</text>
</comment>
<feature type="binding site" evidence="18">
    <location>
        <position position="156"/>
    </location>
    <ligand>
        <name>UDP-N-acetyl-alpha-D-glucosamine</name>
        <dbReference type="ChEBI" id="CHEBI:57705"/>
    </ligand>
</feature>
<evidence type="ECO:0000256" key="16">
    <source>
        <dbReference type="ARBA" id="ARBA00048493"/>
    </source>
</evidence>
<dbReference type="KEGG" id="bcig:AB162_118"/>
<evidence type="ECO:0000256" key="4">
    <source>
        <dbReference type="ARBA" id="ARBA00022490"/>
    </source>
</evidence>
<feature type="binding site" evidence="18">
    <location>
        <begin position="11"/>
        <end position="14"/>
    </location>
    <ligand>
        <name>UDP-N-acetyl-alpha-D-glucosamine</name>
        <dbReference type="ChEBI" id="CHEBI:57705"/>
    </ligand>
</feature>
<dbReference type="Pfam" id="PF12804">
    <property type="entry name" value="NTP_transf_3"/>
    <property type="match status" value="1"/>
</dbReference>
<dbReference type="EC" id="2.7.7.23" evidence="18"/>
<keyword evidence="13 18" id="KW-0012">Acyltransferase</keyword>
<feature type="binding site" evidence="18">
    <location>
        <position position="335"/>
    </location>
    <ligand>
        <name>UDP-N-acetyl-alpha-D-glucosamine</name>
        <dbReference type="ChEBI" id="CHEBI:57705"/>
    </ligand>
</feature>
<dbReference type="InterPro" id="IPR038009">
    <property type="entry name" value="GlmU_C_LbH"/>
</dbReference>
<feature type="binding site" evidence="18">
    <location>
        <begin position="105"/>
        <end position="107"/>
    </location>
    <ligand>
        <name>UDP-N-acetyl-alpha-D-glucosamine</name>
        <dbReference type="ChEBI" id="CHEBI:57705"/>
    </ligand>
</feature>
<keyword evidence="5 18" id="KW-0808">Transferase</keyword>
<dbReference type="InterPro" id="IPR025877">
    <property type="entry name" value="MobA-like_NTP_Trfase"/>
</dbReference>
<evidence type="ECO:0000313" key="21">
    <source>
        <dbReference type="Proteomes" id="UP000056466"/>
    </source>
</evidence>
<dbReference type="EMBL" id="CP011787">
    <property type="protein sequence ID" value="AKZ65737.1"/>
    <property type="molecule type" value="Genomic_DNA"/>
</dbReference>
<feature type="binding site" evidence="18">
    <location>
        <position position="407"/>
    </location>
    <ligand>
        <name>acetyl-CoA</name>
        <dbReference type="ChEBI" id="CHEBI:57288"/>
    </ligand>
</feature>
<evidence type="ECO:0000256" key="7">
    <source>
        <dbReference type="ARBA" id="ARBA00022723"/>
    </source>
</evidence>
<feature type="region of interest" description="N-acetyltransferase" evidence="18">
    <location>
        <begin position="253"/>
        <end position="456"/>
    </location>
</feature>
<feature type="binding site" evidence="18">
    <location>
        <begin position="83"/>
        <end position="84"/>
    </location>
    <ligand>
        <name>UDP-N-acetyl-alpha-D-glucosamine</name>
        <dbReference type="ChEBI" id="CHEBI:57705"/>
    </ligand>
</feature>
<dbReference type="Pfam" id="PF00132">
    <property type="entry name" value="Hexapep"/>
    <property type="match status" value="1"/>
</dbReference>
<keyword evidence="8 18" id="KW-0677">Repeat</keyword>
<evidence type="ECO:0000256" key="5">
    <source>
        <dbReference type="ARBA" id="ARBA00022679"/>
    </source>
</evidence>
<comment type="cofactor">
    <cofactor evidence="18">
        <name>Mg(2+)</name>
        <dbReference type="ChEBI" id="CHEBI:18420"/>
    </cofactor>
    <text evidence="18">Binds 1 Mg(2+) ion per subunit.</text>
</comment>
<evidence type="ECO:0000256" key="11">
    <source>
        <dbReference type="ARBA" id="ARBA00022984"/>
    </source>
</evidence>
<accession>A0A0K2BKJ7</accession>
<protein>
    <recommendedName>
        <fullName evidence="18">Bifunctional protein GlmU</fullName>
    </recommendedName>
    <domain>
        <recommendedName>
            <fullName evidence="18">UDP-N-acetylglucosamine pyrophosphorylase</fullName>
            <ecNumber evidence="18">2.7.7.23</ecNumber>
        </recommendedName>
        <alternativeName>
            <fullName evidence="18">N-acetylglucosamine-1-phosphate uridyltransferase</fullName>
        </alternativeName>
    </domain>
    <domain>
        <recommendedName>
            <fullName evidence="18">Glucosamine-1-phosphate N-acetyltransferase</fullName>
            <ecNumber evidence="18">2.3.1.157</ecNumber>
        </recommendedName>
    </domain>
</protein>
<dbReference type="GO" id="GO:0009245">
    <property type="term" value="P:lipid A biosynthetic process"/>
    <property type="evidence" value="ECO:0007669"/>
    <property type="project" value="UniProtKB-UniRule"/>
</dbReference>
<keyword evidence="7 18" id="KW-0479">Metal-binding</keyword>
<evidence type="ECO:0000256" key="12">
    <source>
        <dbReference type="ARBA" id="ARBA00023268"/>
    </source>
</evidence>
<dbReference type="Gene3D" id="2.160.10.10">
    <property type="entry name" value="Hexapeptide repeat proteins"/>
    <property type="match status" value="1"/>
</dbReference>
<feature type="binding site" evidence="18">
    <location>
        <begin position="388"/>
        <end position="389"/>
    </location>
    <ligand>
        <name>acetyl-CoA</name>
        <dbReference type="ChEBI" id="CHEBI:57288"/>
    </ligand>
</feature>
<evidence type="ECO:0000256" key="8">
    <source>
        <dbReference type="ARBA" id="ARBA00022737"/>
    </source>
</evidence>
<feature type="binding site" evidence="18">
    <location>
        <position position="379"/>
    </location>
    <ligand>
        <name>UDP-N-acetyl-alpha-D-glucosamine</name>
        <dbReference type="ChEBI" id="CHEBI:57705"/>
    </ligand>
</feature>
<keyword evidence="10 18" id="KW-0133">Cell shape</keyword>
<comment type="pathway">
    <text evidence="18">Nucleotide-sugar biosynthesis; UDP-N-acetyl-alpha-D-glucosamine biosynthesis; N-acetyl-alpha-D-glucosamine 1-phosphate from alpha-D-glucosamine 6-phosphate (route II): step 2/2.</text>
</comment>
<dbReference type="Proteomes" id="UP000056466">
    <property type="component" value="Chromosome"/>
</dbReference>
<dbReference type="PATRIC" id="fig|186490.8.peg.120"/>
<dbReference type="GO" id="GO:0071555">
    <property type="term" value="P:cell wall organization"/>
    <property type="evidence" value="ECO:0007669"/>
    <property type="project" value="UniProtKB-KW"/>
</dbReference>
<name>A0A0K2BKJ7_9GAMM</name>
<comment type="caution">
    <text evidence="18">Lacks conserved residue(s) required for the propagation of feature annotation.</text>
</comment>
<dbReference type="SUPFAM" id="SSF53448">
    <property type="entry name" value="Nucleotide-diphospho-sugar transferases"/>
    <property type="match status" value="1"/>
</dbReference>
<dbReference type="PANTHER" id="PTHR43584">
    <property type="entry name" value="NUCLEOTIDYL TRANSFERASE"/>
    <property type="match status" value="1"/>
</dbReference>
<evidence type="ECO:0000256" key="9">
    <source>
        <dbReference type="ARBA" id="ARBA00022842"/>
    </source>
</evidence>
<comment type="catalytic activity">
    <reaction evidence="15 18">
        <text>alpha-D-glucosamine 1-phosphate + acetyl-CoA = N-acetyl-alpha-D-glucosamine 1-phosphate + CoA + H(+)</text>
        <dbReference type="Rhea" id="RHEA:13725"/>
        <dbReference type="ChEBI" id="CHEBI:15378"/>
        <dbReference type="ChEBI" id="CHEBI:57287"/>
        <dbReference type="ChEBI" id="CHEBI:57288"/>
        <dbReference type="ChEBI" id="CHEBI:57776"/>
        <dbReference type="ChEBI" id="CHEBI:58516"/>
        <dbReference type="EC" id="2.3.1.157"/>
    </reaction>
</comment>
<evidence type="ECO:0000256" key="17">
    <source>
        <dbReference type="ARBA" id="ARBA00049628"/>
    </source>
</evidence>
<proteinExistence type="inferred from homology"/>
<comment type="similarity">
    <text evidence="3 18">In the N-terminal section; belongs to the N-acetylglucosamine-1-phosphate uridyltransferase family.</text>
</comment>
<evidence type="ECO:0000256" key="1">
    <source>
        <dbReference type="ARBA" id="ARBA00004496"/>
    </source>
</evidence>
<evidence type="ECO:0000256" key="10">
    <source>
        <dbReference type="ARBA" id="ARBA00022960"/>
    </source>
</evidence>
<feature type="binding site" evidence="18">
    <location>
        <position position="229"/>
    </location>
    <ligand>
        <name>Mg(2+)</name>
        <dbReference type="ChEBI" id="CHEBI:18420"/>
    </ligand>
</feature>
<evidence type="ECO:0000256" key="13">
    <source>
        <dbReference type="ARBA" id="ARBA00023315"/>
    </source>
</evidence>
<reference evidence="20 21" key="1">
    <citation type="submission" date="2015-06" db="EMBL/GenBank/DDBJ databases">
        <title>Lineage-specific patterns of genome deterioration in obligate symbionts.</title>
        <authorList>
            <person name="Bennett G.M."/>
            <person name="McCutcheon J.P."/>
            <person name="McDonald B.R."/>
            <person name="Moran N.A."/>
        </authorList>
    </citation>
    <scope>NUCLEOTIDE SEQUENCE [LARGE SCALE GENOMIC DNA]</scope>
    <source>
        <strain evidence="20 21">B-GSS</strain>
    </source>
</reference>
<evidence type="ECO:0000256" key="3">
    <source>
        <dbReference type="ARBA" id="ARBA00007947"/>
    </source>
</evidence>
<feature type="binding site" evidence="18">
    <location>
        <position position="368"/>
    </location>
    <ligand>
        <name>UDP-N-acetyl-alpha-D-glucosamine</name>
        <dbReference type="ChEBI" id="CHEBI:57705"/>
    </ligand>
</feature>
<evidence type="ECO:0000313" key="20">
    <source>
        <dbReference type="EMBL" id="AKZ65737.1"/>
    </source>
</evidence>
<comment type="function">
    <text evidence="17 18">Catalyzes the last two sequential reactions in the de novo biosynthetic pathway for UDP-N-acetylglucosamine (UDP-GlcNAc). The C-terminal domain catalyzes the transfer of acetyl group from acetyl coenzyme A to glucosamine-1-phosphate (GlcN-1-P) to produce N-acetylglucosamine-1-phosphate (GlcNAc-1-P), which is converted into UDP-GlcNAc by the transfer of uridine 5-monophosphate (from uridine 5-triphosphate), a reaction catalyzed by the N-terminal domain.</text>
</comment>
<dbReference type="InterPro" id="IPR001451">
    <property type="entry name" value="Hexapep"/>
</dbReference>
<dbReference type="OrthoDB" id="9775031at2"/>
<dbReference type="GO" id="GO:0003977">
    <property type="term" value="F:UDP-N-acetylglucosamine diphosphorylase activity"/>
    <property type="evidence" value="ECO:0007669"/>
    <property type="project" value="UniProtKB-UniRule"/>
</dbReference>
<feature type="binding site" evidence="18">
    <location>
        <position position="25"/>
    </location>
    <ligand>
        <name>UDP-N-acetyl-alpha-D-glucosamine</name>
        <dbReference type="ChEBI" id="CHEBI:57705"/>
    </ligand>
</feature>
<keyword evidence="9 18" id="KW-0460">Magnesium</keyword>
<dbReference type="GO" id="GO:0008360">
    <property type="term" value="P:regulation of cell shape"/>
    <property type="evidence" value="ECO:0007669"/>
    <property type="project" value="UniProtKB-KW"/>
</dbReference>
<comment type="catalytic activity">
    <reaction evidence="16 18">
        <text>N-acetyl-alpha-D-glucosamine 1-phosphate + UTP + H(+) = UDP-N-acetyl-alpha-D-glucosamine + diphosphate</text>
        <dbReference type="Rhea" id="RHEA:13509"/>
        <dbReference type="ChEBI" id="CHEBI:15378"/>
        <dbReference type="ChEBI" id="CHEBI:33019"/>
        <dbReference type="ChEBI" id="CHEBI:46398"/>
        <dbReference type="ChEBI" id="CHEBI:57705"/>
        <dbReference type="ChEBI" id="CHEBI:57776"/>
        <dbReference type="EC" id="2.7.7.23"/>
    </reaction>
</comment>
<feature type="active site" description="Proton acceptor" evidence="18">
    <location>
        <position position="365"/>
    </location>
</feature>
<keyword evidence="4 18" id="KW-0963">Cytoplasm</keyword>
<keyword evidence="14 18" id="KW-0961">Cell wall biogenesis/degradation</keyword>
<dbReference type="InterPro" id="IPR050065">
    <property type="entry name" value="GlmU-like"/>
</dbReference>
<comment type="subunit">
    <text evidence="18">Homotrimer.</text>
</comment>
<evidence type="ECO:0000256" key="18">
    <source>
        <dbReference type="HAMAP-Rule" id="MF_01631"/>
    </source>
</evidence>
<feature type="binding site" evidence="18">
    <location>
        <position position="142"/>
    </location>
    <ligand>
        <name>UDP-N-acetyl-alpha-D-glucosamine</name>
        <dbReference type="ChEBI" id="CHEBI:57705"/>
    </ligand>
</feature>
<dbReference type="PANTHER" id="PTHR43584:SF3">
    <property type="entry name" value="BIFUNCTIONAL PROTEIN GLMU"/>
    <property type="match status" value="1"/>
</dbReference>
<dbReference type="UniPathway" id="UPA00973"/>
<organism evidence="20 21">
    <name type="scientific">Candidatus Palibaumannia cicadellinicola</name>
    <dbReference type="NCBI Taxonomy" id="186490"/>
    <lineage>
        <taxon>Bacteria</taxon>
        <taxon>Pseudomonadati</taxon>
        <taxon>Pseudomonadota</taxon>
        <taxon>Gammaproteobacteria</taxon>
        <taxon>Candidatus Palibaumannia</taxon>
    </lineage>
</organism>
<sequence length="456" mass="50542">MLNKSLSIIILAAGNGKRMNSTLPKVLHHLAGKPMVQHVIDTAMQLNANRTYLVYGNNSLLFKEHLIIQPSTIHWVKQQEKYGTGHAVQQVLPFLQDNEEVLILYGDVPLISLKTLKRLLNIRPKSGISILIAKVDNPDGYGRILSKNGKITGIIEHQDANEQQKLINEIHTGILVTTSSDLKHWICQLKNNNFLKEFYLTDIIKLACQEGKKINFVYPERLSEIKGVNNYLELNILERIFQKEQADNLLLEGVMLADPNRFELRGELTHGNDIFIDTNVIIEGKVTIGNKVIIGTGCILKNVVISNNVVIHPYTIIENAYLAMESIVGPFANIRSGSKILKGAFVGNFVEIKKSILGKRSKVAHLSYLGDATIGKKVNIGAGTITCNYDGANKHKTIIEDDVFIGSDCQLVAPITIGNSATIGAGTTVTSDVASNQMIISRIRQFPIINWQRPVK</sequence>
<dbReference type="NCBIfam" id="TIGR01173">
    <property type="entry name" value="glmU"/>
    <property type="match status" value="1"/>
</dbReference>
<keyword evidence="11 18" id="KW-0573">Peptidoglycan synthesis</keyword>
<comment type="similarity">
    <text evidence="2 18">In the C-terminal section; belongs to the transferase hexapeptide repeat family.</text>
</comment>
<gene>
    <name evidence="18 20" type="primary">glmU</name>
    <name evidence="20" type="ORF">AB162_118</name>
</gene>
<dbReference type="GO" id="GO:0006048">
    <property type="term" value="P:UDP-N-acetylglucosamine biosynthetic process"/>
    <property type="evidence" value="ECO:0007669"/>
    <property type="project" value="UniProtKB-UniPathway"/>
</dbReference>
<evidence type="ECO:0000256" key="2">
    <source>
        <dbReference type="ARBA" id="ARBA00007707"/>
    </source>
</evidence>
<dbReference type="GO" id="GO:0009252">
    <property type="term" value="P:peptidoglycan biosynthetic process"/>
    <property type="evidence" value="ECO:0007669"/>
    <property type="project" value="UniProtKB-UniRule"/>
</dbReference>
<dbReference type="GO" id="GO:0019134">
    <property type="term" value="F:glucosamine-1-phosphate N-acetyltransferase activity"/>
    <property type="evidence" value="ECO:0007669"/>
    <property type="project" value="UniProtKB-UniRule"/>
</dbReference>
<keyword evidence="6 18" id="KW-0548">Nucleotidyltransferase</keyword>
<dbReference type="InterPro" id="IPR029044">
    <property type="entry name" value="Nucleotide-diphossugar_trans"/>
</dbReference>
<feature type="domain" description="MobA-like NTP transferase" evidence="19">
    <location>
        <begin position="9"/>
        <end position="137"/>
    </location>
</feature>